<reference evidence="6" key="1">
    <citation type="submission" date="2021-12" db="EMBL/GenBank/DDBJ databases">
        <title>Genome sequence of novel Pectobacterium sp. causing blackleg.</title>
        <authorList>
            <person name="Wang J."/>
        </authorList>
    </citation>
    <scope>NUCLEOTIDE SEQUENCE</scope>
    <source>
        <strain evidence="6">BY21311</strain>
    </source>
</reference>
<evidence type="ECO:0000256" key="1">
    <source>
        <dbReference type="ARBA" id="ARBA00022801"/>
    </source>
</evidence>
<keyword evidence="2 4" id="KW-0442">Lipid degradation</keyword>
<feature type="short sequence motif" description="DGA/G" evidence="4">
    <location>
        <begin position="223"/>
        <end position="225"/>
    </location>
</feature>
<dbReference type="InterPro" id="IPR050301">
    <property type="entry name" value="NTE"/>
</dbReference>
<evidence type="ECO:0000259" key="5">
    <source>
        <dbReference type="PROSITE" id="PS51635"/>
    </source>
</evidence>
<dbReference type="PANTHER" id="PTHR14226:SF57">
    <property type="entry name" value="BLR7027 PROTEIN"/>
    <property type="match status" value="1"/>
</dbReference>
<feature type="active site" description="Nucleophile" evidence="4">
    <location>
        <position position="42"/>
    </location>
</feature>
<evidence type="ECO:0000313" key="7">
    <source>
        <dbReference type="Proteomes" id="UP001059272"/>
    </source>
</evidence>
<name>A0AAE9T1M0_9GAMM</name>
<dbReference type="PROSITE" id="PS51635">
    <property type="entry name" value="PNPLA"/>
    <property type="match status" value="1"/>
</dbReference>
<accession>A0AAE9T1M0</accession>
<dbReference type="SUPFAM" id="SSF52151">
    <property type="entry name" value="FabD/lysophospholipase-like"/>
    <property type="match status" value="1"/>
</dbReference>
<feature type="active site" description="Proton acceptor" evidence="4">
    <location>
        <position position="223"/>
    </location>
</feature>
<evidence type="ECO:0000256" key="2">
    <source>
        <dbReference type="ARBA" id="ARBA00022963"/>
    </source>
</evidence>
<dbReference type="Proteomes" id="UP001059272">
    <property type="component" value="Chromosome"/>
</dbReference>
<dbReference type="Pfam" id="PF01734">
    <property type="entry name" value="Patatin"/>
    <property type="match status" value="1"/>
</dbReference>
<dbReference type="Gene3D" id="3.40.1090.10">
    <property type="entry name" value="Cytosolic phospholipase A2 catalytic domain"/>
    <property type="match status" value="2"/>
</dbReference>
<dbReference type="PANTHER" id="PTHR14226">
    <property type="entry name" value="NEUROPATHY TARGET ESTERASE/SWISS CHEESE D.MELANOGASTER"/>
    <property type="match status" value="1"/>
</dbReference>
<dbReference type="InterPro" id="IPR002641">
    <property type="entry name" value="PNPLA_dom"/>
</dbReference>
<evidence type="ECO:0000313" key="6">
    <source>
        <dbReference type="EMBL" id="UVO07164.1"/>
    </source>
</evidence>
<feature type="domain" description="PNPLA" evidence="5">
    <location>
        <begin position="9"/>
        <end position="242"/>
    </location>
</feature>
<proteinExistence type="predicted"/>
<feature type="short sequence motif" description="GXGXXG" evidence="4">
    <location>
        <begin position="13"/>
        <end position="18"/>
    </location>
</feature>
<keyword evidence="3 4" id="KW-0443">Lipid metabolism</keyword>
<dbReference type="RefSeq" id="WP_258882735.1">
    <property type="nucleotide sequence ID" value="NZ_CP090065.1"/>
</dbReference>
<organism evidence="6 7">
    <name type="scientific">Pectobacterium polonicum</name>
    <dbReference type="NCBI Taxonomy" id="2485124"/>
    <lineage>
        <taxon>Bacteria</taxon>
        <taxon>Pseudomonadati</taxon>
        <taxon>Pseudomonadota</taxon>
        <taxon>Gammaproteobacteria</taxon>
        <taxon>Enterobacterales</taxon>
        <taxon>Pectobacteriaceae</taxon>
        <taxon>Pectobacterium</taxon>
    </lineage>
</organism>
<dbReference type="GO" id="GO:0016042">
    <property type="term" value="P:lipid catabolic process"/>
    <property type="evidence" value="ECO:0007669"/>
    <property type="project" value="UniProtKB-UniRule"/>
</dbReference>
<dbReference type="EMBL" id="CP090065">
    <property type="protein sequence ID" value="UVO07164.1"/>
    <property type="molecule type" value="Genomic_DNA"/>
</dbReference>
<sequence>MNSSMKVGLALSGGGAIGAYEVGVVKALAESGTEVHMVSGASIGALNGAILASSPGLAEAAERMAEIWTHLGKSNVLSVNKSVYFSLLTQFGLAMGLSPVLGKAGALLGMVLNRVATIHGFESLQNKPLLSDLPLITLMDRYLDVDALANGLPLYVSLYPTEGGMQDIINCLCAEFGVGITRDSVFHLVQNLPEHQQKEALLASAALPLLFNPREIQGVRYSDGGMGGWRNMQGNTPVAPLVEAGCNMVIVTHLSDGSLWDRHAFPDTTILEIRPQRTLRRNEGALAGAKDLLGFTATHIDSWSQQGYEDTIAAIGHIRKPLAARQTQKTSEEVLKTSLSENDRTNSVLKSAMARLK</sequence>
<gene>
    <name evidence="6" type="ORF">LW347_14775</name>
</gene>
<evidence type="ECO:0000256" key="3">
    <source>
        <dbReference type="ARBA" id="ARBA00023098"/>
    </source>
</evidence>
<protein>
    <submittedName>
        <fullName evidence="6">Patatin-like phospholipase family protein</fullName>
    </submittedName>
</protein>
<evidence type="ECO:0000256" key="4">
    <source>
        <dbReference type="PROSITE-ProRule" id="PRU01161"/>
    </source>
</evidence>
<keyword evidence="1 4" id="KW-0378">Hydrolase</keyword>
<dbReference type="AlphaFoldDB" id="A0AAE9T1M0"/>
<dbReference type="GO" id="GO:0016787">
    <property type="term" value="F:hydrolase activity"/>
    <property type="evidence" value="ECO:0007669"/>
    <property type="project" value="UniProtKB-UniRule"/>
</dbReference>
<dbReference type="KEGG" id="ppoo:LW347_14775"/>
<dbReference type="InterPro" id="IPR016035">
    <property type="entry name" value="Acyl_Trfase/lysoPLipase"/>
</dbReference>
<feature type="short sequence motif" description="GXSXG" evidence="4">
    <location>
        <begin position="40"/>
        <end position="44"/>
    </location>
</feature>